<reference evidence="2" key="1">
    <citation type="submission" date="2020-05" db="EMBL/GenBank/DDBJ databases">
        <authorList>
            <person name="Chiriac C."/>
            <person name="Salcher M."/>
            <person name="Ghai R."/>
            <person name="Kavagutti S V."/>
        </authorList>
    </citation>
    <scope>NUCLEOTIDE SEQUENCE</scope>
</reference>
<sequence>MEADGKIASLEEGRSMISDSSNRKKYLPQEGTDWEALWHGILN</sequence>
<organism evidence="2">
    <name type="scientific">freshwater metagenome</name>
    <dbReference type="NCBI Taxonomy" id="449393"/>
    <lineage>
        <taxon>unclassified sequences</taxon>
        <taxon>metagenomes</taxon>
        <taxon>ecological metagenomes</taxon>
    </lineage>
</organism>
<gene>
    <name evidence="2" type="ORF">UFOPK1425_00603</name>
</gene>
<feature type="region of interest" description="Disordered" evidence="1">
    <location>
        <begin position="1"/>
        <end position="26"/>
    </location>
</feature>
<evidence type="ECO:0000256" key="1">
    <source>
        <dbReference type="SAM" id="MobiDB-lite"/>
    </source>
</evidence>
<name>A0A6J6BT20_9ZZZZ</name>
<evidence type="ECO:0000313" key="2">
    <source>
        <dbReference type="EMBL" id="CAB4541905.1"/>
    </source>
</evidence>
<dbReference type="EMBL" id="CAEZSJ010000094">
    <property type="protein sequence ID" value="CAB4541905.1"/>
    <property type="molecule type" value="Genomic_DNA"/>
</dbReference>
<dbReference type="AlphaFoldDB" id="A0A6J6BT20"/>
<proteinExistence type="predicted"/>
<protein>
    <submittedName>
        <fullName evidence="2">Unannotated protein</fullName>
    </submittedName>
</protein>
<accession>A0A6J6BT20</accession>